<dbReference type="Proteomes" id="UP000663090">
    <property type="component" value="Chromosome"/>
</dbReference>
<evidence type="ECO:0000313" key="3">
    <source>
        <dbReference type="Proteomes" id="UP000663090"/>
    </source>
</evidence>
<accession>A0ABX7NBG5</accession>
<dbReference type="EMBL" id="CP071091">
    <property type="protein sequence ID" value="QSQ16130.1"/>
    <property type="molecule type" value="Genomic_DNA"/>
</dbReference>
<organism evidence="2 3">
    <name type="scientific">Myxococcus landrumensis</name>
    <dbReference type="NCBI Taxonomy" id="2813577"/>
    <lineage>
        <taxon>Bacteria</taxon>
        <taxon>Pseudomonadati</taxon>
        <taxon>Myxococcota</taxon>
        <taxon>Myxococcia</taxon>
        <taxon>Myxococcales</taxon>
        <taxon>Cystobacterineae</taxon>
        <taxon>Myxococcaceae</taxon>
        <taxon>Myxococcus</taxon>
    </lineage>
</organism>
<keyword evidence="1" id="KW-0732">Signal</keyword>
<evidence type="ECO:0008006" key="4">
    <source>
        <dbReference type="Google" id="ProtNLM"/>
    </source>
</evidence>
<name>A0ABX7NBG5_9BACT</name>
<protein>
    <recommendedName>
        <fullName evidence="4">Outer membrane protein beta-barrel domain-containing protein</fullName>
    </recommendedName>
</protein>
<evidence type="ECO:0000313" key="2">
    <source>
        <dbReference type="EMBL" id="QSQ16130.1"/>
    </source>
</evidence>
<evidence type="ECO:0000256" key="1">
    <source>
        <dbReference type="SAM" id="SignalP"/>
    </source>
</evidence>
<dbReference type="RefSeq" id="WP_206717803.1">
    <property type="nucleotide sequence ID" value="NZ_CP071091.1"/>
</dbReference>
<keyword evidence="3" id="KW-1185">Reference proteome</keyword>
<sequence>MKTQTKGMLKGVLAAAVLAGAPVLADDAAGERIPPQERERRGAVLLEISPPALDASMYGVRLDISPTFDGPFSFGLMARAGQWGNSVGVRTRFEGADLGEAKLNYAVGADARYTVATLFQGTLRPFVGLTAGFEEFVARSDKGPYQGASTAAFLEPAVGVMFRPGAGRVGLTARGGPGFTFTDVRHLKVTGGEMTLRQVYPTASLALLVVL</sequence>
<reference evidence="2 3" key="1">
    <citation type="submission" date="2021-02" db="EMBL/GenBank/DDBJ databases">
        <title>De Novo genome assembly of isolated myxobacteria.</title>
        <authorList>
            <person name="Stevens D.C."/>
        </authorList>
    </citation>
    <scope>NUCLEOTIDE SEQUENCE [LARGE SCALE GENOMIC DNA]</scope>
    <source>
        <strain evidence="2 3">SCHIC003</strain>
    </source>
</reference>
<feature type="signal peptide" evidence="1">
    <location>
        <begin position="1"/>
        <end position="25"/>
    </location>
</feature>
<proteinExistence type="predicted"/>
<feature type="chain" id="PRO_5045933999" description="Outer membrane protein beta-barrel domain-containing protein" evidence="1">
    <location>
        <begin position="26"/>
        <end position="211"/>
    </location>
</feature>
<gene>
    <name evidence="2" type="ORF">JY572_08810</name>
</gene>